<dbReference type="InterPro" id="IPR029045">
    <property type="entry name" value="ClpP/crotonase-like_dom_sf"/>
</dbReference>
<protein>
    <recommendedName>
        <fullName evidence="1">Tail specific protease domain-containing protein</fullName>
    </recommendedName>
</protein>
<dbReference type="EMBL" id="LFJV01000030">
    <property type="protein sequence ID" value="KMM33721.1"/>
    <property type="molecule type" value="Genomic_DNA"/>
</dbReference>
<dbReference type="GO" id="GO:0008236">
    <property type="term" value="F:serine-type peptidase activity"/>
    <property type="evidence" value="ECO:0007669"/>
    <property type="project" value="InterPro"/>
</dbReference>
<name>A0A0J6CBV9_9BACT</name>
<gene>
    <name evidence="2" type="ORF">ACM15_10470</name>
</gene>
<feature type="domain" description="Tail specific protease" evidence="1">
    <location>
        <begin position="204"/>
        <end position="355"/>
    </location>
</feature>
<dbReference type="SUPFAM" id="SSF52096">
    <property type="entry name" value="ClpP/crotonase"/>
    <property type="match status" value="1"/>
</dbReference>
<evidence type="ECO:0000259" key="1">
    <source>
        <dbReference type="Pfam" id="PF03572"/>
    </source>
</evidence>
<comment type="caution">
    <text evidence="2">The sequence shown here is derived from an EMBL/GenBank/DDBJ whole genome shotgun (WGS) entry which is preliminary data.</text>
</comment>
<dbReference type="PATRIC" id="fig|328812.4.peg.2770"/>
<sequence length="427" mass="50089">MYNDIDFYFKTLECNHPCLYKMINESKFDSLRIDLKLKCKDDMEVKDFYRILLSLNQYTDGHTQVLKQKIFNSDPSVFLNLKVIDNTFMLNNDRVLSINNKDITEIMIEVKSFSSKEGGIHAKELNICKILPEYLSVFHGIKLPYIIKSINQKGDTNTCVISQLDSLRRVTREKLLFNFYPEESVAVIFYNSSDFNRYEREFEKTLSLGFTKMNELKIKHLFIDIRSNGGGFIHYNNILLQYLRKNNNKTVMHTLVPKVVVEEQLKLNYERLNKRFPNNLWGSLRKQMILLLKRKKILKFERTGIVSERIKSKILKKCYKGNVYLIQGRETYSAAILLAEEFKRKQIGVIVGEDNGAPIPFPSGPINYTLPNSKISFTCSFCYSWYTPPVETCNGFILPDIEYDVFNKILTIEDYKQIIEYNRNNKK</sequence>
<evidence type="ECO:0000313" key="3">
    <source>
        <dbReference type="Proteomes" id="UP000036166"/>
    </source>
</evidence>
<accession>A0A0J6CBV9</accession>
<reference evidence="2 3" key="1">
    <citation type="submission" date="2015-06" db="EMBL/GenBank/DDBJ databases">
        <title>Draft Genome Sequence of Parabacteroides goldsteinii with Putative Novel Metallo-Beta-Lactamases Isolated from a Blood Culture from a Human Patient.</title>
        <authorList>
            <person name="Krogh T.J."/>
            <person name="Agergaard C.N."/>
            <person name="Moller-Jensen J."/>
            <person name="Justesen U.S."/>
        </authorList>
    </citation>
    <scope>NUCLEOTIDE SEQUENCE [LARGE SCALE GENOMIC DNA]</scope>
    <source>
        <strain evidence="2 3">910340</strain>
    </source>
</reference>
<dbReference type="AlphaFoldDB" id="A0A0J6CBV9"/>
<dbReference type="GO" id="GO:0006508">
    <property type="term" value="P:proteolysis"/>
    <property type="evidence" value="ECO:0007669"/>
    <property type="project" value="InterPro"/>
</dbReference>
<organism evidence="2 3">
    <name type="scientific">Parabacteroides goldsteinii</name>
    <dbReference type="NCBI Taxonomy" id="328812"/>
    <lineage>
        <taxon>Bacteria</taxon>
        <taxon>Pseudomonadati</taxon>
        <taxon>Bacteroidota</taxon>
        <taxon>Bacteroidia</taxon>
        <taxon>Bacteroidales</taxon>
        <taxon>Tannerellaceae</taxon>
        <taxon>Parabacteroides</taxon>
    </lineage>
</organism>
<proteinExistence type="predicted"/>
<dbReference type="Pfam" id="PF03572">
    <property type="entry name" value="Peptidase_S41"/>
    <property type="match status" value="1"/>
</dbReference>
<dbReference type="Gene3D" id="3.90.226.10">
    <property type="entry name" value="2-enoyl-CoA Hydratase, Chain A, domain 1"/>
    <property type="match status" value="1"/>
</dbReference>
<evidence type="ECO:0000313" key="2">
    <source>
        <dbReference type="EMBL" id="KMM33721.1"/>
    </source>
</evidence>
<dbReference type="InterPro" id="IPR005151">
    <property type="entry name" value="Tail-specific_protease"/>
</dbReference>
<dbReference type="Proteomes" id="UP000036166">
    <property type="component" value="Unassembled WGS sequence"/>
</dbReference>